<keyword evidence="5" id="KW-0560">Oxidoreductase</keyword>
<dbReference type="STRING" id="258515.SAMN05192585_11832"/>
<organism evidence="9 10">
    <name type="scientific">Acetanaerobacterium elongatum</name>
    <dbReference type="NCBI Taxonomy" id="258515"/>
    <lineage>
        <taxon>Bacteria</taxon>
        <taxon>Bacillati</taxon>
        <taxon>Bacillota</taxon>
        <taxon>Clostridia</taxon>
        <taxon>Eubacteriales</taxon>
        <taxon>Oscillospiraceae</taxon>
        <taxon>Acetanaerobacterium</taxon>
    </lineage>
</organism>
<dbReference type="Proteomes" id="UP000199182">
    <property type="component" value="Unassembled WGS sequence"/>
</dbReference>
<keyword evidence="10" id="KW-1185">Reference proteome</keyword>
<comment type="cofactor">
    <cofactor evidence="1">
        <name>FAD</name>
        <dbReference type="ChEBI" id="CHEBI:57692"/>
    </cofactor>
</comment>
<dbReference type="PRINTS" id="PR00411">
    <property type="entry name" value="PNDRDTASEI"/>
</dbReference>
<dbReference type="InterPro" id="IPR016156">
    <property type="entry name" value="FAD/NAD-linked_Rdtase_dimer_sf"/>
</dbReference>
<evidence type="ECO:0000259" key="7">
    <source>
        <dbReference type="Pfam" id="PF02852"/>
    </source>
</evidence>
<dbReference type="OrthoDB" id="9802028at2"/>
<dbReference type="PANTHER" id="PTHR43429:SF1">
    <property type="entry name" value="NAD(P)H SULFUR OXIDOREDUCTASE (COA-DEPENDENT)"/>
    <property type="match status" value="1"/>
</dbReference>
<evidence type="ECO:0000256" key="5">
    <source>
        <dbReference type="ARBA" id="ARBA00023002"/>
    </source>
</evidence>
<dbReference type="NCBIfam" id="NF007123">
    <property type="entry name" value="PRK09564.1"/>
    <property type="match status" value="1"/>
</dbReference>
<keyword evidence="3" id="KW-0285">Flavoprotein</keyword>
<name>A0A1H0B2A3_9FIRM</name>
<dbReference type="PRINTS" id="PR00368">
    <property type="entry name" value="FADPNR"/>
</dbReference>
<dbReference type="PANTHER" id="PTHR43429">
    <property type="entry name" value="PYRIDINE NUCLEOTIDE-DISULFIDE OXIDOREDUCTASE DOMAIN-CONTAINING"/>
    <property type="match status" value="1"/>
</dbReference>
<dbReference type="InterPro" id="IPR050260">
    <property type="entry name" value="FAD-bd_OxRdtase"/>
</dbReference>
<dbReference type="InterPro" id="IPR004099">
    <property type="entry name" value="Pyr_nucl-diS_OxRdtase_dimer"/>
</dbReference>
<evidence type="ECO:0000256" key="1">
    <source>
        <dbReference type="ARBA" id="ARBA00001974"/>
    </source>
</evidence>
<feature type="domain" description="Pyridine nucleotide-disulphide oxidoreductase dimerisation" evidence="7">
    <location>
        <begin position="327"/>
        <end position="430"/>
    </location>
</feature>
<evidence type="ECO:0000256" key="3">
    <source>
        <dbReference type="ARBA" id="ARBA00022630"/>
    </source>
</evidence>
<dbReference type="RefSeq" id="WP_092640347.1">
    <property type="nucleotide sequence ID" value="NZ_FNID01000018.1"/>
</dbReference>
<evidence type="ECO:0000256" key="2">
    <source>
        <dbReference type="ARBA" id="ARBA00009130"/>
    </source>
</evidence>
<gene>
    <name evidence="9" type="ORF">SAMN05192585_11832</name>
</gene>
<dbReference type="InterPro" id="IPR036188">
    <property type="entry name" value="FAD/NAD-bd_sf"/>
</dbReference>
<comment type="similarity">
    <text evidence="2">Belongs to the class-III pyridine nucleotide-disulfide oxidoreductase family.</text>
</comment>
<keyword evidence="6" id="KW-0676">Redox-active center</keyword>
<dbReference type="SUPFAM" id="SSF51905">
    <property type="entry name" value="FAD/NAD(P)-binding domain"/>
    <property type="match status" value="1"/>
</dbReference>
<dbReference type="Pfam" id="PF02852">
    <property type="entry name" value="Pyr_redox_dim"/>
    <property type="match status" value="1"/>
</dbReference>
<accession>A0A1H0B2A3</accession>
<evidence type="ECO:0000259" key="8">
    <source>
        <dbReference type="Pfam" id="PF07992"/>
    </source>
</evidence>
<evidence type="ECO:0000256" key="6">
    <source>
        <dbReference type="ARBA" id="ARBA00023284"/>
    </source>
</evidence>
<dbReference type="SUPFAM" id="SSF55424">
    <property type="entry name" value="FAD/NAD-linked reductases, dimerisation (C-terminal) domain"/>
    <property type="match status" value="1"/>
</dbReference>
<protein>
    <submittedName>
        <fullName evidence="9">NADPH-dependent 2,4-dienoyl-CoA reductase, sulfur reductase</fullName>
    </submittedName>
</protein>
<evidence type="ECO:0000256" key="4">
    <source>
        <dbReference type="ARBA" id="ARBA00022827"/>
    </source>
</evidence>
<dbReference type="EMBL" id="FNID01000018">
    <property type="protein sequence ID" value="SDN39797.1"/>
    <property type="molecule type" value="Genomic_DNA"/>
</dbReference>
<evidence type="ECO:0000313" key="9">
    <source>
        <dbReference type="EMBL" id="SDN39797.1"/>
    </source>
</evidence>
<keyword evidence="4" id="KW-0274">FAD</keyword>
<sequence length="443" mass="47464">MKVVVIGGVAAGMSAASKIARTDKSAEVVVYEKGGFLSYGACGLPYYVGNFNDDYRRMIARTQEQFTKAGIKTHLHHEVVKVDTEKKQILVKDIKNGSFFTESYDKLMISTGASSIVPPFPGAELMGVHVLKTLEDGIFLKEFAAMPEVNNVTIVGGGYIGVECAEAFLNIGKHVRMIEAASRILTPFDTEFSDIAAKELENHGVKLHIGEKVKGFKGSGKVSQVETDKGTYDTDLVIIAVGVRPNTAFLKDTGIRTAKNGAIIVDREMKTSVEDIYAAGDCALVYNRVMEEDSFLALGTVANKCGRIAGGNIAGGHQKFVGALGSAAIKVCDIEMGRTGMGEADAKRLGVKYKTVIAQANDHPAYYPNPTPVTIKLIYEEGTRRLLGAQACGKKGAVMRIDVFAVAIHAGMSTDELGMVDLVYAPPFAGVWDAVHIASNLAK</sequence>
<dbReference type="GO" id="GO:0016491">
    <property type="term" value="F:oxidoreductase activity"/>
    <property type="evidence" value="ECO:0007669"/>
    <property type="project" value="UniProtKB-KW"/>
</dbReference>
<proteinExistence type="inferred from homology"/>
<dbReference type="InterPro" id="IPR023753">
    <property type="entry name" value="FAD/NAD-binding_dom"/>
</dbReference>
<dbReference type="Pfam" id="PF07992">
    <property type="entry name" value="Pyr_redox_2"/>
    <property type="match status" value="1"/>
</dbReference>
<feature type="domain" description="FAD/NAD(P)-binding" evidence="8">
    <location>
        <begin position="1"/>
        <end position="287"/>
    </location>
</feature>
<reference evidence="9 10" key="1">
    <citation type="submission" date="2016-10" db="EMBL/GenBank/DDBJ databases">
        <authorList>
            <person name="de Groot N.N."/>
        </authorList>
    </citation>
    <scope>NUCLEOTIDE SEQUENCE [LARGE SCALE GENOMIC DNA]</scope>
    <source>
        <strain evidence="9 10">CGMCC 1.5012</strain>
    </source>
</reference>
<dbReference type="AlphaFoldDB" id="A0A1H0B2A3"/>
<evidence type="ECO:0000313" key="10">
    <source>
        <dbReference type="Proteomes" id="UP000199182"/>
    </source>
</evidence>
<dbReference type="Gene3D" id="3.50.50.60">
    <property type="entry name" value="FAD/NAD(P)-binding domain"/>
    <property type="match status" value="2"/>
</dbReference>